<evidence type="ECO:0000259" key="5">
    <source>
        <dbReference type="Pfam" id="PF00291"/>
    </source>
</evidence>
<dbReference type="OMA" id="LIHPFDH"/>
<dbReference type="GO" id="GO:0005524">
    <property type="term" value="F:ATP binding"/>
    <property type="evidence" value="ECO:0007669"/>
    <property type="project" value="TreeGrafter"/>
</dbReference>
<sequence length="278" mass="30649">MTGANLFFKCENFQKGGSFKTRGATNTLLSLSQEERNKGVVTHSSGNHAGAIARVAKNLNMKAYLVMPDNSPKTKVEYVKSQNGIIIESTAEVKSREKKCQQIMDETGAIFIPPFNDYRIICGQASVSYEIFQKLDDIDFILTPISGGGLFSGQCLTSSYISPKTKMIGVEPYLARDAYLSLKEGKMHPQLPPKTIADGLRMPLGDKTFDIIQKYAHDILLVEEQEIIEATNLIWKIMKIIVEPSSATVLAAVLKNKQLFQNKKIALVISGGNVDISI</sequence>
<dbReference type="Gene3D" id="3.40.50.1100">
    <property type="match status" value="2"/>
</dbReference>
<dbReference type="GO" id="GO:0018114">
    <property type="term" value="F:threonine racemase activity"/>
    <property type="evidence" value="ECO:0007669"/>
    <property type="project" value="TreeGrafter"/>
</dbReference>
<dbReference type="GO" id="GO:0030378">
    <property type="term" value="F:serine racemase activity"/>
    <property type="evidence" value="ECO:0007669"/>
    <property type="project" value="TreeGrafter"/>
</dbReference>
<dbReference type="SUPFAM" id="SSF53686">
    <property type="entry name" value="Tryptophan synthase beta subunit-like PLP-dependent enzymes"/>
    <property type="match status" value="1"/>
</dbReference>
<dbReference type="GO" id="GO:0000287">
    <property type="term" value="F:magnesium ion binding"/>
    <property type="evidence" value="ECO:0007669"/>
    <property type="project" value="TreeGrafter"/>
</dbReference>
<dbReference type="InterPro" id="IPR001926">
    <property type="entry name" value="TrpB-like_PALP"/>
</dbReference>
<evidence type="ECO:0000256" key="3">
    <source>
        <dbReference type="ARBA" id="ARBA00022898"/>
    </source>
</evidence>
<dbReference type="GO" id="GO:0030170">
    <property type="term" value="F:pyridoxal phosphate binding"/>
    <property type="evidence" value="ECO:0007669"/>
    <property type="project" value="TreeGrafter"/>
</dbReference>
<protein>
    <submittedName>
        <fullName evidence="6">Tryptophan synthase beta subunit-like PLP-dependent enzymes superfamily</fullName>
    </submittedName>
</protein>
<evidence type="ECO:0000256" key="2">
    <source>
        <dbReference type="ARBA" id="ARBA00010869"/>
    </source>
</evidence>
<keyword evidence="7" id="KW-1185">Reference proteome</keyword>
<comment type="caution">
    <text evidence="6">The sequence shown here is derived from an EMBL/GenBank/DDBJ whole genome shotgun (WGS) entry which is preliminary data.</text>
</comment>
<dbReference type="GO" id="GO:0070179">
    <property type="term" value="P:D-serine biosynthetic process"/>
    <property type="evidence" value="ECO:0007669"/>
    <property type="project" value="TreeGrafter"/>
</dbReference>
<dbReference type="PANTHER" id="PTHR43050:SF1">
    <property type="entry name" value="SERINE RACEMASE"/>
    <property type="match status" value="1"/>
</dbReference>
<dbReference type="Pfam" id="PF00291">
    <property type="entry name" value="PALP"/>
    <property type="match status" value="1"/>
</dbReference>
<dbReference type="FunFam" id="3.40.50.1100:FF:000005">
    <property type="entry name" value="Threonine dehydratase catabolic"/>
    <property type="match status" value="1"/>
</dbReference>
<comment type="similarity">
    <text evidence="2">Belongs to the serine/threonine dehydratase family.</text>
</comment>
<gene>
    <name evidence="6" type="ORF">PPERSA_03590</name>
</gene>
<dbReference type="GO" id="GO:0003941">
    <property type="term" value="F:L-serine ammonia-lyase activity"/>
    <property type="evidence" value="ECO:0007669"/>
    <property type="project" value="TreeGrafter"/>
</dbReference>
<name>A0A0V0QPU2_PSEPJ</name>
<evidence type="ECO:0000256" key="1">
    <source>
        <dbReference type="ARBA" id="ARBA00001933"/>
    </source>
</evidence>
<evidence type="ECO:0000313" key="6">
    <source>
        <dbReference type="EMBL" id="KRX04350.1"/>
    </source>
</evidence>
<dbReference type="AlphaFoldDB" id="A0A0V0QPU2"/>
<accession>A0A0V0QPU2</accession>
<proteinExistence type="inferred from homology"/>
<keyword evidence="3" id="KW-0663">Pyridoxal phosphate</keyword>
<reference evidence="6 7" key="1">
    <citation type="journal article" date="2015" name="Sci. Rep.">
        <title>Genome of the facultative scuticociliatosis pathogen Pseudocohnilembus persalinus provides insight into its virulence through horizontal gene transfer.</title>
        <authorList>
            <person name="Xiong J."/>
            <person name="Wang G."/>
            <person name="Cheng J."/>
            <person name="Tian M."/>
            <person name="Pan X."/>
            <person name="Warren A."/>
            <person name="Jiang C."/>
            <person name="Yuan D."/>
            <person name="Miao W."/>
        </authorList>
    </citation>
    <scope>NUCLEOTIDE SEQUENCE [LARGE SCALE GENOMIC DNA]</scope>
    <source>
        <strain evidence="6">36N120E</strain>
    </source>
</reference>
<evidence type="ECO:0000313" key="7">
    <source>
        <dbReference type="Proteomes" id="UP000054937"/>
    </source>
</evidence>
<organism evidence="6 7">
    <name type="scientific">Pseudocohnilembus persalinus</name>
    <name type="common">Ciliate</name>
    <dbReference type="NCBI Taxonomy" id="266149"/>
    <lineage>
        <taxon>Eukaryota</taxon>
        <taxon>Sar</taxon>
        <taxon>Alveolata</taxon>
        <taxon>Ciliophora</taxon>
        <taxon>Intramacronucleata</taxon>
        <taxon>Oligohymenophorea</taxon>
        <taxon>Scuticociliatia</taxon>
        <taxon>Philasterida</taxon>
        <taxon>Pseudocohnilembidae</taxon>
        <taxon>Pseudocohnilembus</taxon>
    </lineage>
</organism>
<dbReference type="InParanoid" id="A0A0V0QPU2"/>
<comment type="cofactor">
    <cofactor evidence="1">
        <name>pyridoxal 5'-phosphate</name>
        <dbReference type="ChEBI" id="CHEBI:597326"/>
    </cofactor>
</comment>
<dbReference type="InterPro" id="IPR036052">
    <property type="entry name" value="TrpB-like_PALP_sf"/>
</dbReference>
<keyword evidence="4" id="KW-0456">Lyase</keyword>
<dbReference type="PANTHER" id="PTHR43050">
    <property type="entry name" value="SERINE / THREONINE RACEMASE FAMILY MEMBER"/>
    <property type="match status" value="1"/>
</dbReference>
<dbReference type="EMBL" id="LDAU01000119">
    <property type="protein sequence ID" value="KRX04350.1"/>
    <property type="molecule type" value="Genomic_DNA"/>
</dbReference>
<feature type="domain" description="Tryptophan synthase beta chain-like PALP" evidence="5">
    <location>
        <begin position="2"/>
        <end position="271"/>
    </location>
</feature>
<dbReference type="CDD" id="cd01562">
    <property type="entry name" value="Thr-dehyd"/>
    <property type="match status" value="1"/>
</dbReference>
<dbReference type="OrthoDB" id="4418812at2759"/>
<dbReference type="Proteomes" id="UP000054937">
    <property type="component" value="Unassembled WGS sequence"/>
</dbReference>
<evidence type="ECO:0000256" key="4">
    <source>
        <dbReference type="ARBA" id="ARBA00023239"/>
    </source>
</evidence>